<dbReference type="GO" id="GO:0008270">
    <property type="term" value="F:zinc ion binding"/>
    <property type="evidence" value="ECO:0007669"/>
    <property type="project" value="UniProtKB-KW"/>
</dbReference>
<dbReference type="InterPro" id="IPR038508">
    <property type="entry name" value="ArfGAP_dom_sf"/>
</dbReference>
<dbReference type="SUPFAM" id="SSF48403">
    <property type="entry name" value="Ankyrin repeat"/>
    <property type="match status" value="1"/>
</dbReference>
<feature type="domain" description="PH" evidence="11">
    <location>
        <begin position="956"/>
        <end position="1160"/>
    </location>
</feature>
<evidence type="ECO:0000259" key="11">
    <source>
        <dbReference type="PROSITE" id="PS50003"/>
    </source>
</evidence>
<evidence type="ECO:0000256" key="2">
    <source>
        <dbReference type="ARBA" id="ARBA00022468"/>
    </source>
</evidence>
<comment type="similarity">
    <text evidence="1">Belongs to the centaurin gamma-like family.</text>
</comment>
<gene>
    <name evidence="13" type="ORF">GEV33_010608</name>
</gene>
<evidence type="ECO:0000313" key="13">
    <source>
        <dbReference type="EMBL" id="KAH0812183.1"/>
    </source>
</evidence>
<feature type="region of interest" description="Disordered" evidence="9">
    <location>
        <begin position="499"/>
        <end position="534"/>
    </location>
</feature>
<evidence type="ECO:0000256" key="10">
    <source>
        <dbReference type="SAM" id="Phobius"/>
    </source>
</evidence>
<dbReference type="SMART" id="SM00248">
    <property type="entry name" value="ANK"/>
    <property type="match status" value="2"/>
</dbReference>
<evidence type="ECO:0008006" key="15">
    <source>
        <dbReference type="Google" id="ProtNLM"/>
    </source>
</evidence>
<dbReference type="InterPro" id="IPR036770">
    <property type="entry name" value="Ankyrin_rpt-contain_sf"/>
</dbReference>
<dbReference type="SMART" id="SM00173">
    <property type="entry name" value="RAS"/>
    <property type="match status" value="1"/>
</dbReference>
<dbReference type="GO" id="GO:0005096">
    <property type="term" value="F:GTPase activator activity"/>
    <property type="evidence" value="ECO:0007669"/>
    <property type="project" value="UniProtKB-KW"/>
</dbReference>
<feature type="compositionally biased region" description="Basic and acidic residues" evidence="9">
    <location>
        <begin position="849"/>
        <end position="865"/>
    </location>
</feature>
<evidence type="ECO:0000259" key="12">
    <source>
        <dbReference type="PROSITE" id="PS50115"/>
    </source>
</evidence>
<feature type="compositionally biased region" description="Polar residues" evidence="9">
    <location>
        <begin position="774"/>
        <end position="786"/>
    </location>
</feature>
<keyword evidence="14" id="KW-1185">Reference proteome</keyword>
<reference evidence="13" key="1">
    <citation type="journal article" date="2020" name="J Insects Food Feed">
        <title>The yellow mealworm (Tenebrio molitor) genome: a resource for the emerging insects as food and feed industry.</title>
        <authorList>
            <person name="Eriksson T."/>
            <person name="Andere A."/>
            <person name="Kelstrup H."/>
            <person name="Emery V."/>
            <person name="Picard C."/>
        </authorList>
    </citation>
    <scope>NUCLEOTIDE SEQUENCE</scope>
    <source>
        <strain evidence="13">Stoneville</strain>
        <tissue evidence="13">Whole head</tissue>
    </source>
</reference>
<evidence type="ECO:0000256" key="4">
    <source>
        <dbReference type="ARBA" id="ARBA00022771"/>
    </source>
</evidence>
<evidence type="ECO:0000256" key="7">
    <source>
        <dbReference type="PROSITE-ProRule" id="PRU00023"/>
    </source>
</evidence>
<dbReference type="PRINTS" id="PR00405">
    <property type="entry name" value="REVINTRACTNG"/>
</dbReference>
<dbReference type="FunFam" id="1.25.40.20:FF:000258">
    <property type="entry name" value="centaurin-gamma-1A isoform X1"/>
    <property type="match status" value="1"/>
</dbReference>
<dbReference type="SUPFAM" id="SSF57863">
    <property type="entry name" value="ArfGap/RecO-like zinc finger"/>
    <property type="match status" value="1"/>
</dbReference>
<feature type="region of interest" description="Disordered" evidence="9">
    <location>
        <begin position="897"/>
        <end position="946"/>
    </location>
</feature>
<accession>A0A8J6LAF2</accession>
<dbReference type="Pfam" id="PF00071">
    <property type="entry name" value="Ras"/>
    <property type="match status" value="1"/>
</dbReference>
<dbReference type="InterPro" id="IPR002110">
    <property type="entry name" value="Ankyrin_rpt"/>
</dbReference>
<dbReference type="Pfam" id="PF01412">
    <property type="entry name" value="ArfGap"/>
    <property type="match status" value="1"/>
</dbReference>
<evidence type="ECO:0000313" key="14">
    <source>
        <dbReference type="Proteomes" id="UP000719412"/>
    </source>
</evidence>
<dbReference type="CDD" id="cd08836">
    <property type="entry name" value="ArfGap_AGAP"/>
    <property type="match status" value="1"/>
</dbReference>
<dbReference type="InterPro" id="IPR001164">
    <property type="entry name" value="ArfGAP_dom"/>
</dbReference>
<keyword evidence="5" id="KW-0862">Zinc</keyword>
<protein>
    <recommendedName>
        <fullName evidence="15">Centaurin-gamma-1A</fullName>
    </recommendedName>
</protein>
<evidence type="ECO:0000256" key="5">
    <source>
        <dbReference type="ARBA" id="ARBA00022833"/>
    </source>
</evidence>
<dbReference type="PROSITE" id="PS50297">
    <property type="entry name" value="ANK_REP_REGION"/>
    <property type="match status" value="1"/>
</dbReference>
<dbReference type="SMART" id="SM00105">
    <property type="entry name" value="ArfGap"/>
    <property type="match status" value="1"/>
</dbReference>
<dbReference type="PANTHER" id="PTHR45819:SF5">
    <property type="entry name" value="CENTAURIN-GAMMA-1A"/>
    <property type="match status" value="1"/>
</dbReference>
<dbReference type="SUPFAM" id="SSF52540">
    <property type="entry name" value="P-loop containing nucleoside triphosphate hydrolases"/>
    <property type="match status" value="2"/>
</dbReference>
<dbReference type="Proteomes" id="UP000719412">
    <property type="component" value="Unassembled WGS sequence"/>
</dbReference>
<dbReference type="InterPro" id="IPR001806">
    <property type="entry name" value="Small_GTPase"/>
</dbReference>
<dbReference type="CDD" id="cd01250">
    <property type="entry name" value="PH_AGAP"/>
    <property type="match status" value="1"/>
</dbReference>
<reference evidence="13" key="2">
    <citation type="submission" date="2021-08" db="EMBL/GenBank/DDBJ databases">
        <authorList>
            <person name="Eriksson T."/>
        </authorList>
    </citation>
    <scope>NUCLEOTIDE SEQUENCE</scope>
    <source>
        <strain evidence="13">Stoneville</strain>
        <tissue evidence="13">Whole head</tissue>
    </source>
</reference>
<dbReference type="FunFam" id="2.30.29.30:FF:000109">
    <property type="entry name" value="Arf-GAP with GTPase, ANK repeat and PH domain-containing protein 1"/>
    <property type="match status" value="1"/>
</dbReference>
<keyword evidence="10" id="KW-0472">Membrane</keyword>
<feature type="compositionally biased region" description="Polar residues" evidence="9">
    <location>
        <begin position="803"/>
        <end position="820"/>
    </location>
</feature>
<feature type="compositionally biased region" description="Basic and acidic residues" evidence="9">
    <location>
        <begin position="499"/>
        <end position="508"/>
    </location>
</feature>
<dbReference type="SMART" id="SM00233">
    <property type="entry name" value="PH"/>
    <property type="match status" value="1"/>
</dbReference>
<evidence type="ECO:0000256" key="1">
    <source>
        <dbReference type="ARBA" id="ARBA00005430"/>
    </source>
</evidence>
<feature type="region of interest" description="Disordered" evidence="9">
    <location>
        <begin position="774"/>
        <end position="828"/>
    </location>
</feature>
<evidence type="ECO:0000256" key="8">
    <source>
        <dbReference type="PROSITE-ProRule" id="PRU00288"/>
    </source>
</evidence>
<feature type="region of interest" description="Disordered" evidence="9">
    <location>
        <begin position="840"/>
        <end position="880"/>
    </location>
</feature>
<feature type="region of interest" description="Disordered" evidence="9">
    <location>
        <begin position="1429"/>
        <end position="1450"/>
    </location>
</feature>
<dbReference type="GO" id="GO:0005525">
    <property type="term" value="F:GTP binding"/>
    <property type="evidence" value="ECO:0007669"/>
    <property type="project" value="InterPro"/>
</dbReference>
<evidence type="ECO:0000256" key="9">
    <source>
        <dbReference type="SAM" id="MobiDB-lite"/>
    </source>
</evidence>
<feature type="region of interest" description="Disordered" evidence="9">
    <location>
        <begin position="616"/>
        <end position="636"/>
    </location>
</feature>
<dbReference type="EMBL" id="JABDTM020026232">
    <property type="protein sequence ID" value="KAH0812183.1"/>
    <property type="molecule type" value="Genomic_DNA"/>
</dbReference>
<dbReference type="Gene3D" id="3.40.50.300">
    <property type="entry name" value="P-loop containing nucleotide triphosphate hydrolases"/>
    <property type="match status" value="2"/>
</dbReference>
<dbReference type="InterPro" id="IPR001849">
    <property type="entry name" value="PH_domain"/>
</dbReference>
<feature type="repeat" description="ANK" evidence="7">
    <location>
        <begin position="1339"/>
        <end position="1371"/>
    </location>
</feature>
<dbReference type="InterPro" id="IPR037278">
    <property type="entry name" value="ARFGAP/RecO"/>
</dbReference>
<dbReference type="InterPro" id="IPR051282">
    <property type="entry name" value="Arf-GAP_GTPase_ANK_PH"/>
</dbReference>
<keyword evidence="10" id="KW-0812">Transmembrane</keyword>
<dbReference type="PROSITE" id="PS50003">
    <property type="entry name" value="PH_DOMAIN"/>
    <property type="match status" value="1"/>
</dbReference>
<dbReference type="PANTHER" id="PTHR45819">
    <property type="entry name" value="CENTAURIN-GAMMA-1A"/>
    <property type="match status" value="1"/>
</dbReference>
<feature type="region of interest" description="Disordered" evidence="9">
    <location>
        <begin position="1094"/>
        <end position="1117"/>
    </location>
</feature>
<dbReference type="GO" id="GO:0003924">
    <property type="term" value="F:GTPase activity"/>
    <property type="evidence" value="ECO:0007669"/>
    <property type="project" value="InterPro"/>
</dbReference>
<keyword evidence="6 7" id="KW-0040">ANK repeat</keyword>
<keyword evidence="2" id="KW-0343">GTPase activation</keyword>
<dbReference type="SUPFAM" id="SSF50729">
    <property type="entry name" value="PH domain-like"/>
    <property type="match status" value="1"/>
</dbReference>
<dbReference type="Gene3D" id="2.30.29.30">
    <property type="entry name" value="Pleckstrin-homology domain (PH domain)/Phosphotyrosine-binding domain (PTB)"/>
    <property type="match status" value="1"/>
</dbReference>
<dbReference type="PROSITE" id="PS50088">
    <property type="entry name" value="ANK_REPEAT"/>
    <property type="match status" value="1"/>
</dbReference>
<dbReference type="PROSITE" id="PS51419">
    <property type="entry name" value="RAB"/>
    <property type="match status" value="1"/>
</dbReference>
<keyword evidence="3" id="KW-0479">Metal-binding</keyword>
<feature type="domain" description="Arf-GAP" evidence="12">
    <location>
        <begin position="1180"/>
        <end position="1301"/>
    </location>
</feature>
<dbReference type="Gene3D" id="1.25.40.20">
    <property type="entry name" value="Ankyrin repeat-containing domain"/>
    <property type="match status" value="1"/>
</dbReference>
<comment type="caution">
    <text evidence="13">The sequence shown here is derived from an EMBL/GenBank/DDBJ whole genome shotgun (WGS) entry which is preliminary data.</text>
</comment>
<organism evidence="13 14">
    <name type="scientific">Tenebrio molitor</name>
    <name type="common">Yellow mealworm beetle</name>
    <dbReference type="NCBI Taxonomy" id="7067"/>
    <lineage>
        <taxon>Eukaryota</taxon>
        <taxon>Metazoa</taxon>
        <taxon>Ecdysozoa</taxon>
        <taxon>Arthropoda</taxon>
        <taxon>Hexapoda</taxon>
        <taxon>Insecta</taxon>
        <taxon>Pterygota</taxon>
        <taxon>Neoptera</taxon>
        <taxon>Endopterygota</taxon>
        <taxon>Coleoptera</taxon>
        <taxon>Polyphaga</taxon>
        <taxon>Cucujiformia</taxon>
        <taxon>Tenebrionidae</taxon>
        <taxon>Tenebrio</taxon>
    </lineage>
</organism>
<dbReference type="InterPro" id="IPR011993">
    <property type="entry name" value="PH-like_dom_sf"/>
</dbReference>
<feature type="transmembrane region" description="Helical" evidence="10">
    <location>
        <begin position="84"/>
        <end position="102"/>
    </location>
</feature>
<dbReference type="SMART" id="SM00175">
    <property type="entry name" value="RAB"/>
    <property type="match status" value="1"/>
</dbReference>
<dbReference type="Gene3D" id="1.10.220.150">
    <property type="entry name" value="Arf GTPase activating protein"/>
    <property type="match status" value="1"/>
</dbReference>
<keyword evidence="10" id="KW-1133">Transmembrane helix</keyword>
<keyword evidence="4 8" id="KW-0863">Zinc-finger</keyword>
<sequence length="1450" mass="160476">MHPRITRMRCPTSGVDHLSNTIRNDGTAKQRDVIRLIQKGVLDPRAPMIIRSPPKNGSLNTAIKSWKWQSHTHFPRFIPIQKNFPTCSIIAGILFFAFVSAVRLRAKKPRGLTGGGDVPTAVPYPSTRHYHRRALGDAEEVAGHLDDRRQELADAGEEKSGDAEVPEDAGVVPAVDQEALAPGQEDQVVGVAREEEVRGPLDSGRRSYVQQGGDCCTINPVKAQSNNTSGNSSSTRAVSGFGNQLDIILVTHLSHHLESNVRFLRVVVSIGDGIAPIIDSFVNSQEWTLSRTVPDLRLGIVGSLSSGKSALVHRYLTGSYMQEESPEGGRFKKEILVDNQSYLLLIRDEGGPPELQVLPLSDPILRNGCNRRGVGNRVLLGGNKRKYREGVEEWLERERVGKVNVKEAFRINKDKKMLAKIESWKQKKNIMLNKSKLKERKGERMYIDDNLTNEERKTGKKLREVAREERGITGKIGSRKIEINGEWFIRDDRREKETEEKCLEEGEKKRRRKSLPKQYKWEGQGAKREKKKGRATGGIITGVKLGIKEKGKEEGCMERNVHIGNKWWKIMTMYSKEVKTTRRPVENAIKENWEECVLTGGDFNGTIGERGARNWEEESGMGKENPKTRTALEREKTRRRGASSPCFVGSASVGVSPPDGRVAAGFTAWVDAVIFVFSLENESSFNAIYNYYTKMSHYRNSAEIPLILVGTQDAISENNPRVIDDSRARKLANDLKRCSYYETCATYGLNVERVFQDACQKIVQQRLSVSTTCLTPTNSRPSTPNNHFHPPGPMSVPRHIPQVTAQSNNGFSQVSPSHNTLSHKDSMNLHSLGGRQVHTLSSSTHYLHRQCDKSEPNFKSSDEKWNSSSSTLSHGSSQALVVQSVPTENNNVAKFAAPHPLDNVQPNAKDPKDLPTPSSTPTTARKSRRRSNLFTPSKKGDDKLKNVGDFGSGRAIPLKQGYLYKRSSKPLNKEWKKKYVTLCDDGRLTYHPSLHDYMDDVHGKEISLQYVTVKVPGQKPRGSKSIITVAGTNGSSSINEGLGGLSLSGKDRRTTEKVLLSAFEAVKDPSSKYSQVSGDEGLVLSNSSSFVNGDGIKTETPNVKKRHRRMKSSGVKNSEYDDPDGYEFYIVSLDNKQWHFEASSSEERDDWVAAIEQQILNSLQLNESSKGKKQNNPMEAATIQSIRSRVPGNGFCVDCDATNPDWASLNLGVLMCIECSGIHRNLGSHISRVRSLDLDEWPSGHLSVMLAIGNTVANSVWECRTQGRTKPGPTSSREEKERWIRAKYEGKEFLPPPNNTMPLGQQLVDAVCSSNMKAIVHVLAAANTEQVNSTVGPRDLRSPLHLACAMGNLAVAQLLIWHNANVKAVDQDGRTCLAYARAAASIAAAKLQTSNSVSADVSAAASRSLVDLLLSYGCPEVSCVPGSGTLPRRRGSQTMPQFEKLPSSVI</sequence>
<dbReference type="PROSITE" id="PS51421">
    <property type="entry name" value="RAS"/>
    <property type="match status" value="1"/>
</dbReference>
<proteinExistence type="inferred from homology"/>
<name>A0A8J6LAF2_TENMO</name>
<evidence type="ECO:0000256" key="6">
    <source>
        <dbReference type="ARBA" id="ARBA00023043"/>
    </source>
</evidence>
<dbReference type="FunFam" id="1.10.220.150:FF:000001">
    <property type="entry name" value="Arf-GAP with GTPase, ANK repeat and PH domain-containing protein 1"/>
    <property type="match status" value="1"/>
</dbReference>
<dbReference type="PROSITE" id="PS50115">
    <property type="entry name" value="ARFGAP"/>
    <property type="match status" value="1"/>
</dbReference>
<evidence type="ECO:0000256" key="3">
    <source>
        <dbReference type="ARBA" id="ARBA00022723"/>
    </source>
</evidence>
<dbReference type="Pfam" id="PF12796">
    <property type="entry name" value="Ank_2"/>
    <property type="match status" value="1"/>
</dbReference>
<feature type="compositionally biased region" description="Low complexity" evidence="9">
    <location>
        <begin position="866"/>
        <end position="877"/>
    </location>
</feature>
<dbReference type="InterPro" id="IPR027417">
    <property type="entry name" value="P-loop_NTPase"/>
</dbReference>